<dbReference type="GO" id="GO:0065002">
    <property type="term" value="P:intracellular protein transmembrane transport"/>
    <property type="evidence" value="ECO:0007669"/>
    <property type="project" value="UniProtKB-UniRule"/>
</dbReference>
<dbReference type="NCBIfam" id="TIGR00966">
    <property type="entry name" value="transloc_SecF"/>
    <property type="match status" value="1"/>
</dbReference>
<evidence type="ECO:0000256" key="5">
    <source>
        <dbReference type="ARBA" id="ARBA00022927"/>
    </source>
</evidence>
<sequence length="293" mass="31937">MQIIQNRKKFFILSLLVIIIGFGFMIANAQAGKGALNWDVEFTGGTSMELNMNGKYDNDKLISIIKDVTDQSSPQIQEVLGTNNVEIKLQSIDSPTRTALVEAIQKEYSKATLTEANDISGTVSGEMQRAAIKATLIAAVAMLIYISIRFKDVRAGGSAILALIHDVLVVLSAYAIFRIPVNNAFIAVLLTILGYSVNSTIVIFDRIRENKGAFKRNQTAERINKSISQTLARSINTSLTTLFTIGAIYFLGVPSIQEFALPMMVGIIAGAYSSICISGSIWYTLLPKAEKDV</sequence>
<dbReference type="InterPro" id="IPR055344">
    <property type="entry name" value="SecD_SecF_C_bact"/>
</dbReference>
<keyword evidence="7 9" id="KW-0811">Translocation</keyword>
<dbReference type="Pfam" id="PF02355">
    <property type="entry name" value="SecD_SecF_C"/>
    <property type="match status" value="1"/>
</dbReference>
<feature type="transmembrane region" description="Helical" evidence="9">
    <location>
        <begin position="160"/>
        <end position="177"/>
    </location>
</feature>
<feature type="transmembrane region" description="Helical" evidence="9">
    <location>
        <begin position="183"/>
        <end position="204"/>
    </location>
</feature>
<evidence type="ECO:0000313" key="11">
    <source>
        <dbReference type="EMBL" id="GCB28556.1"/>
    </source>
</evidence>
<keyword evidence="5 9" id="KW-0653">Protein transport</keyword>
<keyword evidence="6 9" id="KW-1133">Transmembrane helix</keyword>
<dbReference type="PANTHER" id="PTHR30081:SF8">
    <property type="entry name" value="PROTEIN TRANSLOCASE SUBUNIT SECF"/>
    <property type="match status" value="1"/>
</dbReference>
<name>A0A401LAJ4_9FIRM</name>
<feature type="transmembrane region" description="Helical" evidence="9">
    <location>
        <begin position="263"/>
        <end position="286"/>
    </location>
</feature>
<keyword evidence="2 9" id="KW-0813">Transport</keyword>
<evidence type="ECO:0000256" key="9">
    <source>
        <dbReference type="HAMAP-Rule" id="MF_01464"/>
    </source>
</evidence>
<gene>
    <name evidence="9 11" type="primary">secF</name>
    <name evidence="11" type="ORF">KGMB03357_02170</name>
</gene>
<comment type="caution">
    <text evidence="11">The sequence shown here is derived from an EMBL/GenBank/DDBJ whole genome shotgun (WGS) entry which is preliminary data.</text>
</comment>
<dbReference type="AlphaFoldDB" id="A0A401LAJ4"/>
<evidence type="ECO:0000256" key="4">
    <source>
        <dbReference type="ARBA" id="ARBA00022692"/>
    </source>
</evidence>
<evidence type="ECO:0000313" key="12">
    <source>
        <dbReference type="Proteomes" id="UP000287361"/>
    </source>
</evidence>
<keyword evidence="3 9" id="KW-1003">Cell membrane</keyword>
<evidence type="ECO:0000256" key="7">
    <source>
        <dbReference type="ARBA" id="ARBA00023010"/>
    </source>
</evidence>
<keyword evidence="12" id="KW-1185">Reference proteome</keyword>
<dbReference type="InterPro" id="IPR005665">
    <property type="entry name" value="SecF_bac"/>
</dbReference>
<comment type="similarity">
    <text evidence="9">Belongs to the SecD/SecF family. SecF subfamily.</text>
</comment>
<keyword evidence="8 9" id="KW-0472">Membrane</keyword>
<organism evidence="11 12">
    <name type="scientific">Anaerotignum faecicola</name>
    <dbReference type="NCBI Taxonomy" id="2358141"/>
    <lineage>
        <taxon>Bacteria</taxon>
        <taxon>Bacillati</taxon>
        <taxon>Bacillota</taxon>
        <taxon>Clostridia</taxon>
        <taxon>Lachnospirales</taxon>
        <taxon>Anaerotignaceae</taxon>
        <taxon>Anaerotignum</taxon>
    </lineage>
</organism>
<comment type="caution">
    <text evidence="9">Lacks conserved residue(s) required for the propagation of feature annotation.</text>
</comment>
<evidence type="ECO:0000256" key="8">
    <source>
        <dbReference type="ARBA" id="ARBA00023136"/>
    </source>
</evidence>
<evidence type="ECO:0000256" key="2">
    <source>
        <dbReference type="ARBA" id="ARBA00022448"/>
    </source>
</evidence>
<accession>A0A401LAJ4</accession>
<dbReference type="EMBL" id="BHVZ01000001">
    <property type="protein sequence ID" value="GCB28556.1"/>
    <property type="molecule type" value="Genomic_DNA"/>
</dbReference>
<feature type="transmembrane region" description="Helical" evidence="9">
    <location>
        <begin position="231"/>
        <end position="251"/>
    </location>
</feature>
<dbReference type="Proteomes" id="UP000287361">
    <property type="component" value="Unassembled WGS sequence"/>
</dbReference>
<dbReference type="GO" id="GO:0005886">
    <property type="term" value="C:plasma membrane"/>
    <property type="evidence" value="ECO:0007669"/>
    <property type="project" value="UniProtKB-SubCell"/>
</dbReference>
<feature type="transmembrane region" description="Helical" evidence="9">
    <location>
        <begin position="130"/>
        <end position="148"/>
    </location>
</feature>
<comment type="subunit">
    <text evidence="9">Forms a complex with SecD. Part of the essential Sec protein translocation apparatus which comprises SecA, SecYEG and auxiliary proteins SecDF. Other proteins may also be involved.</text>
</comment>
<dbReference type="GO" id="GO:0006605">
    <property type="term" value="P:protein targeting"/>
    <property type="evidence" value="ECO:0007669"/>
    <property type="project" value="UniProtKB-UniRule"/>
</dbReference>
<comment type="subcellular location">
    <subcellularLocation>
        <location evidence="1 9">Cell membrane</location>
        <topology evidence="1 9">Multi-pass membrane protein</topology>
    </subcellularLocation>
</comment>
<reference evidence="11 12" key="1">
    <citation type="submission" date="2018-10" db="EMBL/GenBank/DDBJ databases">
        <title>Draft Genome Sequence of Anaerotignum sp. KCTC 15736.</title>
        <authorList>
            <person name="Choi S.H."/>
            <person name="Kim J.S."/>
            <person name="Kang S.W."/>
            <person name="Lee J.S."/>
            <person name="Park S.H."/>
        </authorList>
    </citation>
    <scope>NUCLEOTIDE SEQUENCE [LARGE SCALE GENOMIC DNA]</scope>
    <source>
        <strain evidence="11 12">KCTC 15736</strain>
    </source>
</reference>
<dbReference type="HAMAP" id="MF_01464_B">
    <property type="entry name" value="SecF_B"/>
    <property type="match status" value="1"/>
</dbReference>
<proteinExistence type="inferred from homology"/>
<dbReference type="PANTHER" id="PTHR30081">
    <property type="entry name" value="PROTEIN-EXPORT MEMBRANE PROTEIN SEC"/>
    <property type="match status" value="1"/>
</dbReference>
<dbReference type="NCBIfam" id="TIGR00916">
    <property type="entry name" value="2A0604s01"/>
    <property type="match status" value="1"/>
</dbReference>
<keyword evidence="4 9" id="KW-0812">Transmembrane</keyword>
<dbReference type="Gene3D" id="1.20.1640.10">
    <property type="entry name" value="Multidrug efflux transporter AcrB transmembrane domain"/>
    <property type="match status" value="1"/>
</dbReference>
<dbReference type="InterPro" id="IPR048634">
    <property type="entry name" value="SecD_SecF_C"/>
</dbReference>
<feature type="domain" description="Protein export membrane protein SecD/SecF C-terminal" evidence="10">
    <location>
        <begin position="105"/>
        <end position="285"/>
    </location>
</feature>
<comment type="function">
    <text evidence="9">Part of the Sec protein translocase complex. Interacts with the SecYEG preprotein conducting channel. SecDF uses the proton motive force (PMF) to complete protein translocation after the ATP-dependent function of SecA.</text>
</comment>
<evidence type="ECO:0000256" key="6">
    <source>
        <dbReference type="ARBA" id="ARBA00022989"/>
    </source>
</evidence>
<evidence type="ECO:0000259" key="10">
    <source>
        <dbReference type="Pfam" id="PF02355"/>
    </source>
</evidence>
<dbReference type="GO" id="GO:0015450">
    <property type="term" value="F:protein-transporting ATPase activity"/>
    <property type="evidence" value="ECO:0007669"/>
    <property type="project" value="InterPro"/>
</dbReference>
<dbReference type="PRINTS" id="PR01755">
    <property type="entry name" value="SECFTRNLCASE"/>
</dbReference>
<protein>
    <recommendedName>
        <fullName evidence="9">Protein-export membrane protein SecF</fullName>
    </recommendedName>
</protein>
<dbReference type="InterPro" id="IPR022813">
    <property type="entry name" value="SecD/SecF_arch_bac"/>
</dbReference>
<dbReference type="SUPFAM" id="SSF82866">
    <property type="entry name" value="Multidrug efflux transporter AcrB transmembrane domain"/>
    <property type="match status" value="1"/>
</dbReference>
<dbReference type="InterPro" id="IPR022645">
    <property type="entry name" value="SecD/SecF_bac"/>
</dbReference>
<dbReference type="GO" id="GO:0043952">
    <property type="term" value="P:protein transport by the Sec complex"/>
    <property type="evidence" value="ECO:0007669"/>
    <property type="project" value="UniProtKB-UniRule"/>
</dbReference>
<evidence type="ECO:0000256" key="1">
    <source>
        <dbReference type="ARBA" id="ARBA00004651"/>
    </source>
</evidence>
<evidence type="ECO:0000256" key="3">
    <source>
        <dbReference type="ARBA" id="ARBA00022475"/>
    </source>
</evidence>